<feature type="region of interest" description="Disordered" evidence="1">
    <location>
        <begin position="1"/>
        <end position="24"/>
    </location>
</feature>
<organism evidence="3 4">
    <name type="scientific">Knoellia flava</name>
    <dbReference type="NCBI Taxonomy" id="913969"/>
    <lineage>
        <taxon>Bacteria</taxon>
        <taxon>Bacillati</taxon>
        <taxon>Actinomycetota</taxon>
        <taxon>Actinomycetes</taxon>
        <taxon>Micrococcales</taxon>
        <taxon>Intrasporangiaceae</taxon>
        <taxon>Knoellia</taxon>
    </lineage>
</organism>
<evidence type="ECO:0000313" key="3">
    <source>
        <dbReference type="EMBL" id="GGB80719.1"/>
    </source>
</evidence>
<keyword evidence="2" id="KW-0472">Membrane</keyword>
<evidence type="ECO:0000313" key="4">
    <source>
        <dbReference type="Proteomes" id="UP000628079"/>
    </source>
</evidence>
<proteinExistence type="predicted"/>
<comment type="caution">
    <text evidence="3">The sequence shown here is derived from an EMBL/GenBank/DDBJ whole genome shotgun (WGS) entry which is preliminary data.</text>
</comment>
<protein>
    <submittedName>
        <fullName evidence="3">Uncharacterized protein</fullName>
    </submittedName>
</protein>
<feature type="transmembrane region" description="Helical" evidence="2">
    <location>
        <begin position="34"/>
        <end position="54"/>
    </location>
</feature>
<evidence type="ECO:0000256" key="1">
    <source>
        <dbReference type="SAM" id="MobiDB-lite"/>
    </source>
</evidence>
<keyword evidence="2" id="KW-0812">Transmembrane</keyword>
<feature type="transmembrane region" description="Helical" evidence="2">
    <location>
        <begin position="208"/>
        <end position="229"/>
    </location>
</feature>
<evidence type="ECO:0000256" key="2">
    <source>
        <dbReference type="SAM" id="Phobius"/>
    </source>
</evidence>
<dbReference type="Proteomes" id="UP000628079">
    <property type="component" value="Unassembled WGS sequence"/>
</dbReference>
<dbReference type="EMBL" id="BMEA01000002">
    <property type="protein sequence ID" value="GGB80719.1"/>
    <property type="molecule type" value="Genomic_DNA"/>
</dbReference>
<feature type="transmembrane region" description="Helical" evidence="2">
    <location>
        <begin position="180"/>
        <end position="202"/>
    </location>
</feature>
<accession>A0A8H9FVV0</accession>
<gene>
    <name evidence="3" type="ORF">GCM10011314_20410</name>
</gene>
<name>A0A8H9FVV0_9MICO</name>
<feature type="transmembrane region" description="Helical" evidence="2">
    <location>
        <begin position="249"/>
        <end position="269"/>
    </location>
</feature>
<dbReference type="AlphaFoldDB" id="A0A8H9FVV0"/>
<keyword evidence="2" id="KW-1133">Transmembrane helix</keyword>
<reference evidence="3" key="1">
    <citation type="journal article" date="2014" name="Int. J. Syst. Evol. Microbiol.">
        <title>Complete genome sequence of Corynebacterium casei LMG S-19264T (=DSM 44701T), isolated from a smear-ripened cheese.</title>
        <authorList>
            <consortium name="US DOE Joint Genome Institute (JGI-PGF)"/>
            <person name="Walter F."/>
            <person name="Albersmeier A."/>
            <person name="Kalinowski J."/>
            <person name="Ruckert C."/>
        </authorList>
    </citation>
    <scope>NUCLEOTIDE SEQUENCE</scope>
    <source>
        <strain evidence="3">CGMCC 1.10749</strain>
    </source>
</reference>
<reference evidence="3" key="2">
    <citation type="submission" date="2020-09" db="EMBL/GenBank/DDBJ databases">
        <authorList>
            <person name="Sun Q."/>
            <person name="Zhou Y."/>
        </authorList>
    </citation>
    <scope>NUCLEOTIDE SEQUENCE</scope>
    <source>
        <strain evidence="3">CGMCC 1.10749</strain>
    </source>
</reference>
<sequence>MGDEAKQGPAAPISAPPAATPEQPRTWAGWRDRLVVALGGVVVAVVAVLLASAWQTGLRASTFEQLQRDIADGSVQQWYAAERLESGPLDLTRAQASTMRGDLDETGEGVYLPPKGDPLGGILVWRSWGDPGWQVASSTGVSSRGDDYQEPATEESTAIVGQLREAQVPMKPFEFSEGSWVTNAVSFGGLALFAFLVLGPAPRVGTRWFWFWVTLTLPAASGVLAYAVLELVGIRRRPDRPLDRRISGLRGFLGSILVSMVLLALAHTLRDKGVPLPM</sequence>